<gene>
    <name evidence="1" type="ORF">CF15_07915</name>
</gene>
<evidence type="ECO:0000313" key="2">
    <source>
        <dbReference type="Proteomes" id="UP000053352"/>
    </source>
</evidence>
<dbReference type="RefSeq" id="WP_058371467.1">
    <property type="nucleotide sequence ID" value="NZ_LNTB01000002.1"/>
</dbReference>
<dbReference type="AlphaFoldDB" id="A0A0V8RRM2"/>
<protein>
    <submittedName>
        <fullName evidence="1">Uncharacterized protein</fullName>
    </submittedName>
</protein>
<dbReference type="Proteomes" id="UP000053352">
    <property type="component" value="Unassembled WGS sequence"/>
</dbReference>
<sequence>MSLGVEKTACHSLAQAGLPLDGAAEAACILASSAEAAEMEGDVWLRLGEELVAERFTGLVCVEYESGHSLGLAVVDGVVFGAHLADPGEGHAWGEAALDTAEGLWGPALVRRLPLSLGELENLTPRLQQPPA</sequence>
<dbReference type="EMBL" id="LNTB01000002">
    <property type="protein sequence ID" value="KSW10702.1"/>
    <property type="molecule type" value="Genomic_DNA"/>
</dbReference>
<keyword evidence="2" id="KW-1185">Reference proteome</keyword>
<comment type="caution">
    <text evidence="1">The sequence shown here is derived from an EMBL/GenBank/DDBJ whole genome shotgun (WGS) entry which is preliminary data.</text>
</comment>
<name>A0A0V8RRM2_PYROC</name>
<proteinExistence type="predicted"/>
<organism evidence="1 2">
    <name type="scientific">Pyrodictium occultum</name>
    <dbReference type="NCBI Taxonomy" id="2309"/>
    <lineage>
        <taxon>Archaea</taxon>
        <taxon>Thermoproteota</taxon>
        <taxon>Thermoprotei</taxon>
        <taxon>Desulfurococcales</taxon>
        <taxon>Pyrodictiaceae</taxon>
        <taxon>Pyrodictium</taxon>
    </lineage>
</organism>
<accession>A0A0V8RRM2</accession>
<evidence type="ECO:0000313" key="1">
    <source>
        <dbReference type="EMBL" id="KSW10702.1"/>
    </source>
</evidence>
<reference evidence="1 2" key="1">
    <citation type="submission" date="2015-11" db="EMBL/GenBank/DDBJ databases">
        <title>Genome sequence of Pyrodictium occultum PL-19, a marine hyperthermophilic archaeon isolated from Volcano, Italy.</title>
        <authorList>
            <person name="Utturkar S."/>
            <person name="Huber H."/>
            <person name="Leptihn S."/>
            <person name="Brown S."/>
            <person name="Stetter K.O."/>
            <person name="Podar M."/>
        </authorList>
    </citation>
    <scope>NUCLEOTIDE SEQUENCE [LARGE SCALE GENOMIC DNA]</scope>
    <source>
        <strain evidence="1 2">PL-19</strain>
    </source>
</reference>
<dbReference type="OrthoDB" id="15515at2157"/>